<dbReference type="Proteomes" id="UP000887159">
    <property type="component" value="Unassembled WGS sequence"/>
</dbReference>
<feature type="compositionally biased region" description="Low complexity" evidence="1">
    <location>
        <begin position="132"/>
        <end position="143"/>
    </location>
</feature>
<keyword evidence="3" id="KW-1185">Reference proteome</keyword>
<gene>
    <name evidence="2" type="ORF">TNCV_4470801</name>
</gene>
<accession>A0A8X6VKW2</accession>
<dbReference type="EMBL" id="BMAU01021304">
    <property type="protein sequence ID" value="GFY11094.1"/>
    <property type="molecule type" value="Genomic_DNA"/>
</dbReference>
<organism evidence="2 3">
    <name type="scientific">Trichonephila clavipes</name>
    <name type="common">Golden silk orbweaver</name>
    <name type="synonym">Nephila clavipes</name>
    <dbReference type="NCBI Taxonomy" id="2585209"/>
    <lineage>
        <taxon>Eukaryota</taxon>
        <taxon>Metazoa</taxon>
        <taxon>Ecdysozoa</taxon>
        <taxon>Arthropoda</taxon>
        <taxon>Chelicerata</taxon>
        <taxon>Arachnida</taxon>
        <taxon>Araneae</taxon>
        <taxon>Araneomorphae</taxon>
        <taxon>Entelegynae</taxon>
        <taxon>Araneoidea</taxon>
        <taxon>Nephilidae</taxon>
        <taxon>Trichonephila</taxon>
    </lineage>
</organism>
<evidence type="ECO:0000313" key="3">
    <source>
        <dbReference type="Proteomes" id="UP000887159"/>
    </source>
</evidence>
<comment type="caution">
    <text evidence="2">The sequence shown here is derived from an EMBL/GenBank/DDBJ whole genome shotgun (WGS) entry which is preliminary data.</text>
</comment>
<evidence type="ECO:0000313" key="2">
    <source>
        <dbReference type="EMBL" id="GFY11094.1"/>
    </source>
</evidence>
<name>A0A8X6VKW2_TRICX</name>
<reference evidence="2" key="1">
    <citation type="submission" date="2020-08" db="EMBL/GenBank/DDBJ databases">
        <title>Multicomponent nature underlies the extraordinary mechanical properties of spider dragline silk.</title>
        <authorList>
            <person name="Kono N."/>
            <person name="Nakamura H."/>
            <person name="Mori M."/>
            <person name="Yoshida Y."/>
            <person name="Ohtoshi R."/>
            <person name="Malay A.D."/>
            <person name="Moran D.A.P."/>
            <person name="Tomita M."/>
            <person name="Numata K."/>
            <person name="Arakawa K."/>
        </authorList>
    </citation>
    <scope>NUCLEOTIDE SEQUENCE</scope>
</reference>
<evidence type="ECO:0000256" key="1">
    <source>
        <dbReference type="SAM" id="MobiDB-lite"/>
    </source>
</evidence>
<protein>
    <submittedName>
        <fullName evidence="2">Uncharacterized protein</fullName>
    </submittedName>
</protein>
<sequence length="225" mass="25488">MTIVSMSKEAEASGLNQPLFCKAYSHNRCFHADIVELEIGGVAIYRLFRKFHRAKPYCHLYGDQGQRQAYFKPHTTMNFVGLDLTPSDREKYYELTTSASQLNEDFFLLLKKAKTLTMKNGKASVMNSGDETTTSDSNSSTSTPGHRVKQRLDGMYRYRCACAFNTMTHLINRSDWRMVTSQSLSNHGQGVFIGERSGERAGQGNSRTFSVQYQQHAVVHYPDKA</sequence>
<proteinExistence type="predicted"/>
<feature type="region of interest" description="Disordered" evidence="1">
    <location>
        <begin position="123"/>
        <end position="148"/>
    </location>
</feature>
<dbReference type="AlphaFoldDB" id="A0A8X6VKW2"/>